<reference evidence="2" key="2">
    <citation type="submission" date="2014-07" db="EMBL/GenBank/DDBJ databases">
        <authorList>
            <person name="Hull J."/>
        </authorList>
    </citation>
    <scope>NUCLEOTIDE SEQUENCE</scope>
</reference>
<organism evidence="2">
    <name type="scientific">Lygus hesperus</name>
    <name type="common">Western plant bug</name>
    <dbReference type="NCBI Taxonomy" id="30085"/>
    <lineage>
        <taxon>Eukaryota</taxon>
        <taxon>Metazoa</taxon>
        <taxon>Ecdysozoa</taxon>
        <taxon>Arthropoda</taxon>
        <taxon>Hexapoda</taxon>
        <taxon>Insecta</taxon>
        <taxon>Pterygota</taxon>
        <taxon>Neoptera</taxon>
        <taxon>Paraneoptera</taxon>
        <taxon>Hemiptera</taxon>
        <taxon>Heteroptera</taxon>
        <taxon>Panheteroptera</taxon>
        <taxon>Cimicomorpha</taxon>
        <taxon>Miridae</taxon>
        <taxon>Mirini</taxon>
        <taxon>Lygus</taxon>
    </lineage>
</organism>
<proteinExistence type="predicted"/>
<dbReference type="EMBL" id="GDHC01007472">
    <property type="protein sequence ID" value="JAQ11157.1"/>
    <property type="molecule type" value="Transcribed_RNA"/>
</dbReference>
<sequence length="150" mass="16987">MERRHSRSSLSGNSDSESSLFKEFQEREQQDKELFDTPKRVSGFINEERWKAISPGKNSIGNRSFHGSSPSTPTSNKNVHEAAKKSLSPTKVIIQADVNPIGLTTIKEEEKKKKRNKKLKVKKIEVLEYGEDPIGICLVDSVYYMASFII</sequence>
<feature type="compositionally biased region" description="Basic and acidic residues" evidence="1">
    <location>
        <begin position="23"/>
        <end position="38"/>
    </location>
</feature>
<gene>
    <name evidence="2" type="primary">ppc_3</name>
    <name evidence="2" type="ORF">CM83_50264</name>
    <name evidence="3" type="ORF">g.57831</name>
</gene>
<evidence type="ECO:0000256" key="1">
    <source>
        <dbReference type="SAM" id="MobiDB-lite"/>
    </source>
</evidence>
<feature type="compositionally biased region" description="Low complexity" evidence="1">
    <location>
        <begin position="8"/>
        <end position="19"/>
    </location>
</feature>
<feature type="compositionally biased region" description="Polar residues" evidence="1">
    <location>
        <begin position="56"/>
        <end position="77"/>
    </location>
</feature>
<feature type="region of interest" description="Disordered" evidence="1">
    <location>
        <begin position="54"/>
        <end position="84"/>
    </location>
</feature>
<reference evidence="2" key="1">
    <citation type="journal article" date="2014" name="PLoS ONE">
        <title>Transcriptome-Based Identification of ABC Transporters in the Western Tarnished Plant Bug Lygus hesperus.</title>
        <authorList>
            <person name="Hull J.J."/>
            <person name="Chaney K."/>
            <person name="Geib S.M."/>
            <person name="Fabrick J.A."/>
            <person name="Brent C.S."/>
            <person name="Walsh D."/>
            <person name="Lavine L.C."/>
        </authorList>
    </citation>
    <scope>NUCLEOTIDE SEQUENCE</scope>
</reference>
<accession>A0A0A9WZS3</accession>
<dbReference type="AlphaFoldDB" id="A0A0A9WZS3"/>
<reference evidence="3" key="3">
    <citation type="journal article" date="2016" name="Gigascience">
        <title>De novo construction of an expanded transcriptome assembly for the western tarnished plant bug, Lygus hesperus.</title>
        <authorList>
            <person name="Tassone E.E."/>
            <person name="Geib S.M."/>
            <person name="Hall B."/>
            <person name="Fabrick J.A."/>
            <person name="Brent C.S."/>
            <person name="Hull J.J."/>
        </authorList>
    </citation>
    <scope>NUCLEOTIDE SEQUENCE</scope>
</reference>
<keyword evidence="2" id="KW-0670">Pyruvate</keyword>
<evidence type="ECO:0000313" key="2">
    <source>
        <dbReference type="EMBL" id="JAG13229.1"/>
    </source>
</evidence>
<name>A0A0A9WZS3_LYGHE</name>
<feature type="region of interest" description="Disordered" evidence="1">
    <location>
        <begin position="1"/>
        <end position="38"/>
    </location>
</feature>
<dbReference type="EMBL" id="GBHO01030375">
    <property type="protein sequence ID" value="JAG13229.1"/>
    <property type="molecule type" value="Transcribed_RNA"/>
</dbReference>
<evidence type="ECO:0000313" key="3">
    <source>
        <dbReference type="EMBL" id="JAQ11157.1"/>
    </source>
</evidence>
<protein>
    <submittedName>
        <fullName evidence="2">Phosphoenolpyruvate carboxylase</fullName>
    </submittedName>
</protein>